<keyword evidence="3" id="KW-1185">Reference proteome</keyword>
<dbReference type="Proteomes" id="UP000324376">
    <property type="component" value="Unassembled WGS sequence"/>
</dbReference>
<dbReference type="InterPro" id="IPR029058">
    <property type="entry name" value="AB_hydrolase_fold"/>
</dbReference>
<evidence type="ECO:0000313" key="3">
    <source>
        <dbReference type="Proteomes" id="UP000324376"/>
    </source>
</evidence>
<dbReference type="EMBL" id="VNHU01000003">
    <property type="protein sequence ID" value="TYP75211.1"/>
    <property type="molecule type" value="Genomic_DNA"/>
</dbReference>
<dbReference type="Gene3D" id="3.40.50.1820">
    <property type="entry name" value="alpha/beta hydrolase"/>
    <property type="match status" value="1"/>
</dbReference>
<feature type="domain" description="AB hydrolase-1" evidence="1">
    <location>
        <begin position="89"/>
        <end position="181"/>
    </location>
</feature>
<dbReference type="OrthoDB" id="9785847at2"/>
<gene>
    <name evidence="2" type="ORF">BD809_103275</name>
</gene>
<accession>A0A5S5C704</accession>
<dbReference type="RefSeq" id="WP_148782205.1">
    <property type="nucleotide sequence ID" value="NZ_VNHU01000003.1"/>
</dbReference>
<evidence type="ECO:0000259" key="1">
    <source>
        <dbReference type="Pfam" id="PF12697"/>
    </source>
</evidence>
<organism evidence="2 3">
    <name type="scientific">Aquimarina intermedia</name>
    <dbReference type="NCBI Taxonomy" id="350814"/>
    <lineage>
        <taxon>Bacteria</taxon>
        <taxon>Pseudomonadati</taxon>
        <taxon>Bacteroidota</taxon>
        <taxon>Flavobacteriia</taxon>
        <taxon>Flavobacteriales</taxon>
        <taxon>Flavobacteriaceae</taxon>
        <taxon>Aquimarina</taxon>
    </lineage>
</organism>
<comment type="caution">
    <text evidence="2">The sequence shown here is derived from an EMBL/GenBank/DDBJ whole genome shotgun (WGS) entry which is preliminary data.</text>
</comment>
<proteinExistence type="predicted"/>
<protein>
    <submittedName>
        <fullName evidence="2">Esterase/lipase</fullName>
    </submittedName>
</protein>
<dbReference type="Pfam" id="PF12697">
    <property type="entry name" value="Abhydrolase_6"/>
    <property type="match status" value="1"/>
</dbReference>
<name>A0A5S5C704_9FLAO</name>
<dbReference type="InterPro" id="IPR000073">
    <property type="entry name" value="AB_hydrolase_1"/>
</dbReference>
<reference evidence="2 3" key="1">
    <citation type="submission" date="2019-07" db="EMBL/GenBank/DDBJ databases">
        <title>Genomic Encyclopedia of Archaeal and Bacterial Type Strains, Phase II (KMG-II): from individual species to whole genera.</title>
        <authorList>
            <person name="Goeker M."/>
        </authorList>
    </citation>
    <scope>NUCLEOTIDE SEQUENCE [LARGE SCALE GENOMIC DNA]</scope>
    <source>
        <strain evidence="2 3">DSM 17527</strain>
    </source>
</reference>
<dbReference type="SUPFAM" id="SSF53474">
    <property type="entry name" value="alpha/beta-Hydrolases"/>
    <property type="match status" value="1"/>
</dbReference>
<dbReference type="AlphaFoldDB" id="A0A5S5C704"/>
<evidence type="ECO:0000313" key="2">
    <source>
        <dbReference type="EMBL" id="TYP75211.1"/>
    </source>
</evidence>
<sequence length="290" mass="32164">MTEKQNKKNVPVQALLVPKHILKIGSTLNRLSPFLASRFAARLFLTPFSYKMPEREKRMFDNSKRELIKIPAIRREVMIYTYGNSDKKILLAHGWSGTGTQLAMLAAKLLEHGYSTVSFDAPAHGHSPGKRTMMPHFIETILHLYNSHGPFEAAVGHSLGGMSLLKATSDGLPINKLVIIGTANSVTAITQNFAKNMQLSKEVSVLLKQYFDKKFGEDLDAYSGAVSAEGVTIPTLVVHDKHDVDVHHSCAYEIADKLKKGTLLLTENLGHRKILGDENVIKDITSFIME</sequence>